<protein>
    <submittedName>
        <fullName evidence="2">Putative enzyme related to lactoylglutathione lyase</fullName>
    </submittedName>
</protein>
<dbReference type="InterPro" id="IPR029068">
    <property type="entry name" value="Glyas_Bleomycin-R_OHBP_Dase"/>
</dbReference>
<dbReference type="GO" id="GO:0016829">
    <property type="term" value="F:lyase activity"/>
    <property type="evidence" value="ECO:0007669"/>
    <property type="project" value="UniProtKB-KW"/>
</dbReference>
<gene>
    <name evidence="2" type="ORF">FHS49_001667</name>
</gene>
<evidence type="ECO:0000313" key="2">
    <source>
        <dbReference type="EMBL" id="MBB5685659.1"/>
    </source>
</evidence>
<organism evidence="2 3">
    <name type="scientific">Sphingobium boeckii</name>
    <dbReference type="NCBI Taxonomy" id="1082345"/>
    <lineage>
        <taxon>Bacteria</taxon>
        <taxon>Pseudomonadati</taxon>
        <taxon>Pseudomonadota</taxon>
        <taxon>Alphaproteobacteria</taxon>
        <taxon>Sphingomonadales</taxon>
        <taxon>Sphingomonadaceae</taxon>
        <taxon>Sphingobium</taxon>
    </lineage>
</organism>
<evidence type="ECO:0000259" key="1">
    <source>
        <dbReference type="Pfam" id="PF00903"/>
    </source>
</evidence>
<dbReference type="AlphaFoldDB" id="A0A7W9AHP0"/>
<proteinExistence type="predicted"/>
<dbReference type="InterPro" id="IPR004360">
    <property type="entry name" value="Glyas_Fos-R_dOase_dom"/>
</dbReference>
<sequence>MMNVIYTILCRDIDAQLSFYQAMFGWQEATRYRSPIFRALQADNLLFGFHAPMARTLLNLEDASVGVPGDGGFPTIEMPCFEEVDATAARVGTLNGTLVKAPFVTYYGQWQAVLRDPEQNLFRTASLHLPPGIIASPITF</sequence>
<keyword evidence="2" id="KW-0456">Lyase</keyword>
<dbReference type="Pfam" id="PF00903">
    <property type="entry name" value="Glyoxalase"/>
    <property type="match status" value="1"/>
</dbReference>
<dbReference type="Gene3D" id="3.10.180.10">
    <property type="entry name" value="2,3-Dihydroxybiphenyl 1,2-Dioxygenase, domain 1"/>
    <property type="match status" value="1"/>
</dbReference>
<dbReference type="RefSeq" id="WP_184017159.1">
    <property type="nucleotide sequence ID" value="NZ_JACIJC010000002.1"/>
</dbReference>
<feature type="domain" description="Glyoxalase/fosfomycin resistance/dioxygenase" evidence="1">
    <location>
        <begin position="7"/>
        <end position="122"/>
    </location>
</feature>
<name>A0A7W9AHP0_9SPHN</name>
<dbReference type="EMBL" id="JACIJC010000002">
    <property type="protein sequence ID" value="MBB5685659.1"/>
    <property type="molecule type" value="Genomic_DNA"/>
</dbReference>
<accession>A0A7W9AHP0</accession>
<dbReference type="SUPFAM" id="SSF54593">
    <property type="entry name" value="Glyoxalase/Bleomycin resistance protein/Dihydroxybiphenyl dioxygenase"/>
    <property type="match status" value="1"/>
</dbReference>
<keyword evidence="3" id="KW-1185">Reference proteome</keyword>
<evidence type="ECO:0000313" key="3">
    <source>
        <dbReference type="Proteomes" id="UP000549617"/>
    </source>
</evidence>
<reference evidence="2 3" key="1">
    <citation type="submission" date="2020-08" db="EMBL/GenBank/DDBJ databases">
        <title>Genomic Encyclopedia of Type Strains, Phase IV (KMG-IV): sequencing the most valuable type-strain genomes for metagenomic binning, comparative biology and taxonomic classification.</title>
        <authorList>
            <person name="Goeker M."/>
        </authorList>
    </citation>
    <scope>NUCLEOTIDE SEQUENCE [LARGE SCALE GENOMIC DNA]</scope>
    <source>
        <strain evidence="2 3">DSM 25079</strain>
    </source>
</reference>
<comment type="caution">
    <text evidence="2">The sequence shown here is derived from an EMBL/GenBank/DDBJ whole genome shotgun (WGS) entry which is preliminary data.</text>
</comment>
<dbReference type="Proteomes" id="UP000549617">
    <property type="component" value="Unassembled WGS sequence"/>
</dbReference>